<dbReference type="EMBL" id="CAADIM010000029">
    <property type="protein sequence ID" value="VFR87978.1"/>
    <property type="molecule type" value="Genomic_DNA"/>
</dbReference>
<evidence type="ECO:0000256" key="3">
    <source>
        <dbReference type="ARBA" id="ARBA00023002"/>
    </source>
</evidence>
<evidence type="ECO:0000313" key="7">
    <source>
        <dbReference type="EMBL" id="VFR21287.1"/>
    </source>
</evidence>
<gene>
    <name evidence="7" type="ORF">AMP9_3936</name>
    <name evidence="9" type="ORF">ISE1_3692</name>
    <name evidence="8" type="ORF">ISE2_3673</name>
</gene>
<keyword evidence="4" id="KW-0503">Monooxygenase</keyword>
<evidence type="ECO:0000256" key="5">
    <source>
        <dbReference type="ARBA" id="ARBA00033748"/>
    </source>
</evidence>
<organism evidence="9">
    <name type="scientific">plant metagenome</name>
    <dbReference type="NCBI Taxonomy" id="1297885"/>
    <lineage>
        <taxon>unclassified sequences</taxon>
        <taxon>metagenomes</taxon>
        <taxon>organismal metagenomes</taxon>
    </lineage>
</organism>
<dbReference type="EMBL" id="CAADIN010000010">
    <property type="protein sequence ID" value="VFR84793.1"/>
    <property type="molecule type" value="Genomic_DNA"/>
</dbReference>
<evidence type="ECO:0000256" key="1">
    <source>
        <dbReference type="ARBA" id="ARBA00022630"/>
    </source>
</evidence>
<evidence type="ECO:0000313" key="9">
    <source>
        <dbReference type="EMBL" id="VFR87978.1"/>
    </source>
</evidence>
<accession>A0A484ULX0</accession>
<dbReference type="PANTHER" id="PTHR30011">
    <property type="entry name" value="ALKANESULFONATE MONOOXYGENASE-RELATED"/>
    <property type="match status" value="1"/>
</dbReference>
<keyword evidence="3" id="KW-0560">Oxidoreductase</keyword>
<dbReference type="InterPro" id="IPR011251">
    <property type="entry name" value="Luciferase-like_dom"/>
</dbReference>
<keyword evidence="2" id="KW-0288">FMN</keyword>
<evidence type="ECO:0000259" key="6">
    <source>
        <dbReference type="Pfam" id="PF00296"/>
    </source>
</evidence>
<name>A0A484ULX0_9ZZZZ</name>
<dbReference type="InterPro" id="IPR036661">
    <property type="entry name" value="Luciferase-like_sf"/>
</dbReference>
<keyword evidence="1" id="KW-0285">Flavoprotein</keyword>
<evidence type="ECO:0000256" key="4">
    <source>
        <dbReference type="ARBA" id="ARBA00023033"/>
    </source>
</evidence>
<dbReference type="PIRSF" id="PIRSF000337">
    <property type="entry name" value="NTA_MOA"/>
    <property type="match status" value="1"/>
</dbReference>
<dbReference type="GO" id="GO:0016705">
    <property type="term" value="F:oxidoreductase activity, acting on paired donors, with incorporation or reduction of molecular oxygen"/>
    <property type="evidence" value="ECO:0007669"/>
    <property type="project" value="InterPro"/>
</dbReference>
<dbReference type="SUPFAM" id="SSF51679">
    <property type="entry name" value="Bacterial luciferase-like"/>
    <property type="match status" value="1"/>
</dbReference>
<proteinExistence type="inferred from homology"/>
<dbReference type="InterPro" id="IPR051260">
    <property type="entry name" value="Diverse_substr_monoxygenases"/>
</dbReference>
<reference evidence="9" key="1">
    <citation type="submission" date="2019-03" db="EMBL/GenBank/DDBJ databases">
        <authorList>
            <person name="Danneels B."/>
        </authorList>
    </citation>
    <scope>NUCLEOTIDE SEQUENCE</scope>
</reference>
<evidence type="ECO:0000313" key="8">
    <source>
        <dbReference type="EMBL" id="VFR84793.1"/>
    </source>
</evidence>
<protein>
    <submittedName>
        <fullName evidence="9">Coenzyme F420-dependent N5,N10-methylene tetrahydromethanopterin reductase and related flavin-dependent oxidoreductases</fullName>
    </submittedName>
</protein>
<sequence>MLTRAPKKLCIGLSLATTWLSGNSWRRDDSRIEQIHDPAFYLSLAQRAEEARLDFVFRPDALFINPETLADGPGFSSLDPTVLLSALALQTSRIGLISTASTTFMPPYVIARQLQSLHHVSDGRAGWNIVTSLDGNLNFGAGAMPPADERYAMAAESAAVVRALWDSHPHEALQIERIAGRYADSSQVRTIDHVGQHFQVRGPLNLPSHPAGSPPLFQAGASATGRQFAASVADAVFAATPDIAAGIELRQDLRARAVRCGRSEGSVLVLPGLSLYLGHTRAEAQELYAATHAGLSLERRYQAIEHMLGLDLRAWPTDYPLGVEMLPTQRPKPRSQTHADLLWRLVRHERPTVETLLSRPEVVGAAHWNVIGTVDDAAASIIERVDAGAADGLILLPGGALSSLDLALKELVPRLAECGLFDREYSGTTLREHLQKAGNDV</sequence>
<dbReference type="InterPro" id="IPR016215">
    <property type="entry name" value="NTA_MOA"/>
</dbReference>
<dbReference type="EMBL" id="CAADHY010000015">
    <property type="protein sequence ID" value="VFR21287.1"/>
    <property type="molecule type" value="Genomic_DNA"/>
</dbReference>
<dbReference type="AlphaFoldDB" id="A0A484ULX0"/>
<dbReference type="GO" id="GO:0004497">
    <property type="term" value="F:monooxygenase activity"/>
    <property type="evidence" value="ECO:0007669"/>
    <property type="project" value="UniProtKB-KW"/>
</dbReference>
<feature type="domain" description="Luciferase-like" evidence="6">
    <location>
        <begin position="36"/>
        <end position="389"/>
    </location>
</feature>
<evidence type="ECO:0000256" key="2">
    <source>
        <dbReference type="ARBA" id="ARBA00022643"/>
    </source>
</evidence>
<dbReference type="Pfam" id="PF00296">
    <property type="entry name" value="Bac_luciferase"/>
    <property type="match status" value="1"/>
</dbReference>
<dbReference type="NCBIfam" id="TIGR03860">
    <property type="entry name" value="FMN_nitrolo"/>
    <property type="match status" value="1"/>
</dbReference>
<dbReference type="PANTHER" id="PTHR30011:SF16">
    <property type="entry name" value="C2H2 FINGER DOMAIN TRANSCRIPTION FACTOR (EUROFUNG)-RELATED"/>
    <property type="match status" value="1"/>
</dbReference>
<dbReference type="Gene3D" id="3.20.20.30">
    <property type="entry name" value="Luciferase-like domain"/>
    <property type="match status" value="1"/>
</dbReference>
<comment type="similarity">
    <text evidence="5">Belongs to the NtaA/SnaA/DszA monooxygenase family.</text>
</comment>